<dbReference type="Pfam" id="PF13374">
    <property type="entry name" value="TPR_10"/>
    <property type="match status" value="1"/>
</dbReference>
<dbReference type="SMART" id="SM00028">
    <property type="entry name" value="TPR"/>
    <property type="match status" value="4"/>
</dbReference>
<dbReference type="OrthoDB" id="977000at2"/>
<dbReference type="AlphaFoldDB" id="A0A4Q0XHK3"/>
<dbReference type="Pfam" id="PF07730">
    <property type="entry name" value="HisKA_3"/>
    <property type="match status" value="1"/>
</dbReference>
<keyword evidence="9" id="KW-0802">TPR repeat</keyword>
<dbReference type="InterPro" id="IPR050482">
    <property type="entry name" value="Sensor_HK_TwoCompSys"/>
</dbReference>
<gene>
    <name evidence="12" type="ORF">ESZ48_10100</name>
</gene>
<dbReference type="GO" id="GO:0046983">
    <property type="term" value="F:protein dimerization activity"/>
    <property type="evidence" value="ECO:0007669"/>
    <property type="project" value="InterPro"/>
</dbReference>
<dbReference type="PROSITE" id="PS50109">
    <property type="entry name" value="HIS_KIN"/>
    <property type="match status" value="1"/>
</dbReference>
<sequence>MTYQYLLLKDTINFRKLNNEVYAHALKLRDTFSIADTHWSTANLYKGLQVYDSAYYHYNIAYNYFESIDHQYYAAKMLYGMSFIKGRFRDYSGSEILMVKAIEKYKILNDYKALFGAYEHLGILYSGMKEYDRALFYYKKALEYQTKLEKDKLPKNSGLNNMALIYQDMGEYDIALGYFDRILNDDNLKTRDIDHYGRVLENRAYTHLLNGDTTNVKQDFYRSLTIRDSLRNKEGIVTSKIHLSEYYALIKDSLKAIQYAEEANVLSKEIKNSRDYLTSLHLLSKLDAENATDYLNKYISFSDSLQNADRKVQNKFTRIAYETDEYIEETKRLSQQQTLLLIGSLVLILIISLIYYIIVQKSRTKRLVLETEQQKANEQIYILTLKQQIKLEEEKTRERNRISQELHDGILGKLFGVRVDLGFLDIKGDDGTLKQHEVFLDELQLIEKEIREVSHRLNINFNSYEIDFSSILKQLLENKSRLGNFTYQLDIDENIGWSEIDEIIKVNLYRILQESLQNIVKYARAEKVSLSFSIEKNNLIVILNDDGTGFQIKKQKQGIGIKNMKSRIEKLKGVFGIQSEIDKGTTIHFTIPIQ</sequence>
<evidence type="ECO:0000256" key="7">
    <source>
        <dbReference type="ARBA" id="ARBA00022840"/>
    </source>
</evidence>
<dbReference type="GO" id="GO:0016020">
    <property type="term" value="C:membrane"/>
    <property type="evidence" value="ECO:0007669"/>
    <property type="project" value="InterPro"/>
</dbReference>
<evidence type="ECO:0000256" key="9">
    <source>
        <dbReference type="PROSITE-ProRule" id="PRU00339"/>
    </source>
</evidence>
<evidence type="ECO:0000256" key="6">
    <source>
        <dbReference type="ARBA" id="ARBA00022777"/>
    </source>
</evidence>
<keyword evidence="10" id="KW-1133">Transmembrane helix</keyword>
<comment type="caution">
    <text evidence="12">The sequence shown here is derived from an EMBL/GenBank/DDBJ whole genome shotgun (WGS) entry which is preliminary data.</text>
</comment>
<evidence type="ECO:0000313" key="12">
    <source>
        <dbReference type="EMBL" id="RXJ49799.1"/>
    </source>
</evidence>
<dbReference type="EMBL" id="SDDZ01000005">
    <property type="protein sequence ID" value="RXJ49799.1"/>
    <property type="molecule type" value="Genomic_DNA"/>
</dbReference>
<evidence type="ECO:0000256" key="2">
    <source>
        <dbReference type="ARBA" id="ARBA00012438"/>
    </source>
</evidence>
<keyword evidence="10" id="KW-0472">Membrane</keyword>
<evidence type="ECO:0000256" key="10">
    <source>
        <dbReference type="SAM" id="Phobius"/>
    </source>
</evidence>
<dbReference type="Pfam" id="PF02518">
    <property type="entry name" value="HATPase_c"/>
    <property type="match status" value="1"/>
</dbReference>
<dbReference type="PANTHER" id="PTHR24421:SF10">
    <property type="entry name" value="NITRATE_NITRITE SENSOR PROTEIN NARQ"/>
    <property type="match status" value="1"/>
</dbReference>
<keyword evidence="13" id="KW-1185">Reference proteome</keyword>
<keyword evidence="10" id="KW-0812">Transmembrane</keyword>
<dbReference type="SUPFAM" id="SSF55874">
    <property type="entry name" value="ATPase domain of HSP90 chaperone/DNA topoisomerase II/histidine kinase"/>
    <property type="match status" value="1"/>
</dbReference>
<reference evidence="12 13" key="1">
    <citation type="submission" date="2019-01" db="EMBL/GenBank/DDBJ databases">
        <title>Genome sequence of the Antarctic species Gelidibacter gilvus ACAM 158(T).</title>
        <authorList>
            <person name="Bowman J.P."/>
        </authorList>
    </citation>
    <scope>NUCLEOTIDE SEQUENCE [LARGE SCALE GENOMIC DNA]</scope>
    <source>
        <strain evidence="12 13">IC158</strain>
    </source>
</reference>
<dbReference type="InterPro" id="IPR005467">
    <property type="entry name" value="His_kinase_dom"/>
</dbReference>
<accession>A0A4Q0XHK3</accession>
<dbReference type="InterPro" id="IPR011712">
    <property type="entry name" value="Sig_transdc_His_kin_sub3_dim/P"/>
</dbReference>
<comment type="catalytic activity">
    <reaction evidence="1">
        <text>ATP + protein L-histidine = ADP + protein N-phospho-L-histidine.</text>
        <dbReference type="EC" id="2.7.13.3"/>
    </reaction>
</comment>
<dbReference type="Gene3D" id="1.20.5.1930">
    <property type="match status" value="1"/>
</dbReference>
<dbReference type="InterPro" id="IPR011990">
    <property type="entry name" value="TPR-like_helical_dom_sf"/>
</dbReference>
<dbReference type="CDD" id="cd16917">
    <property type="entry name" value="HATPase_UhpB-NarQ-NarX-like"/>
    <property type="match status" value="1"/>
</dbReference>
<name>A0A4Q0XHK3_9FLAO</name>
<dbReference type="RefSeq" id="WP_129017302.1">
    <property type="nucleotide sequence ID" value="NZ_SDDZ01000005.1"/>
</dbReference>
<organism evidence="12 13">
    <name type="scientific">Gelidibacter gilvus</name>
    <dbReference type="NCBI Taxonomy" id="59602"/>
    <lineage>
        <taxon>Bacteria</taxon>
        <taxon>Pseudomonadati</taxon>
        <taxon>Bacteroidota</taxon>
        <taxon>Flavobacteriia</taxon>
        <taxon>Flavobacteriales</taxon>
        <taxon>Flavobacteriaceae</taxon>
        <taxon>Gelidibacter</taxon>
    </lineage>
</organism>
<dbReference type="Proteomes" id="UP000289792">
    <property type="component" value="Unassembled WGS sequence"/>
</dbReference>
<dbReference type="InterPro" id="IPR019734">
    <property type="entry name" value="TPR_rpt"/>
</dbReference>
<feature type="transmembrane region" description="Helical" evidence="10">
    <location>
        <begin position="339"/>
        <end position="358"/>
    </location>
</feature>
<feature type="domain" description="Histidine kinase" evidence="11">
    <location>
        <begin position="508"/>
        <end position="594"/>
    </location>
</feature>
<dbReference type="PANTHER" id="PTHR24421">
    <property type="entry name" value="NITRATE/NITRITE SENSOR PROTEIN NARX-RELATED"/>
    <property type="match status" value="1"/>
</dbReference>
<keyword evidence="7" id="KW-0067">ATP-binding</keyword>
<dbReference type="EC" id="2.7.13.3" evidence="2"/>
<evidence type="ECO:0000256" key="3">
    <source>
        <dbReference type="ARBA" id="ARBA00022553"/>
    </source>
</evidence>
<keyword evidence="6" id="KW-0418">Kinase</keyword>
<proteinExistence type="predicted"/>
<keyword evidence="8" id="KW-0902">Two-component regulatory system</keyword>
<dbReference type="SUPFAM" id="SSF48452">
    <property type="entry name" value="TPR-like"/>
    <property type="match status" value="2"/>
</dbReference>
<evidence type="ECO:0000256" key="8">
    <source>
        <dbReference type="ARBA" id="ARBA00023012"/>
    </source>
</evidence>
<dbReference type="PROSITE" id="PS50005">
    <property type="entry name" value="TPR"/>
    <property type="match status" value="1"/>
</dbReference>
<evidence type="ECO:0000259" key="11">
    <source>
        <dbReference type="PROSITE" id="PS50109"/>
    </source>
</evidence>
<keyword evidence="4" id="KW-0808">Transferase</keyword>
<keyword evidence="5" id="KW-0547">Nucleotide-binding</keyword>
<dbReference type="Gene3D" id="3.30.565.10">
    <property type="entry name" value="Histidine kinase-like ATPase, C-terminal domain"/>
    <property type="match status" value="1"/>
</dbReference>
<evidence type="ECO:0000256" key="1">
    <source>
        <dbReference type="ARBA" id="ARBA00000085"/>
    </source>
</evidence>
<evidence type="ECO:0000256" key="4">
    <source>
        <dbReference type="ARBA" id="ARBA00022679"/>
    </source>
</evidence>
<protein>
    <recommendedName>
        <fullName evidence="2">histidine kinase</fullName>
        <ecNumber evidence="2">2.7.13.3</ecNumber>
    </recommendedName>
</protein>
<dbReference type="GO" id="GO:0000155">
    <property type="term" value="F:phosphorelay sensor kinase activity"/>
    <property type="evidence" value="ECO:0007669"/>
    <property type="project" value="InterPro"/>
</dbReference>
<dbReference type="Gene3D" id="1.25.40.10">
    <property type="entry name" value="Tetratricopeptide repeat domain"/>
    <property type="match status" value="2"/>
</dbReference>
<evidence type="ECO:0000256" key="5">
    <source>
        <dbReference type="ARBA" id="ARBA00022741"/>
    </source>
</evidence>
<dbReference type="InterPro" id="IPR036890">
    <property type="entry name" value="HATPase_C_sf"/>
</dbReference>
<keyword evidence="3" id="KW-0597">Phosphoprotein</keyword>
<feature type="repeat" description="TPR" evidence="9">
    <location>
        <begin position="115"/>
        <end position="148"/>
    </location>
</feature>
<evidence type="ECO:0000313" key="13">
    <source>
        <dbReference type="Proteomes" id="UP000289792"/>
    </source>
</evidence>
<dbReference type="GO" id="GO:0005524">
    <property type="term" value="F:ATP binding"/>
    <property type="evidence" value="ECO:0007669"/>
    <property type="project" value="UniProtKB-KW"/>
</dbReference>
<dbReference type="InterPro" id="IPR003594">
    <property type="entry name" value="HATPase_dom"/>
</dbReference>